<organism evidence="3">
    <name type="scientific">Fonticula alba</name>
    <name type="common">Slime mold</name>
    <dbReference type="NCBI Taxonomy" id="691883"/>
    <lineage>
        <taxon>Eukaryota</taxon>
        <taxon>Rotosphaerida</taxon>
        <taxon>Fonticulaceae</taxon>
        <taxon>Fonticula</taxon>
    </lineage>
</organism>
<dbReference type="AlphaFoldDB" id="A0A058Z118"/>
<dbReference type="EMBL" id="KB932212">
    <property type="protein sequence ID" value="KCV67831.1"/>
    <property type="molecule type" value="Genomic_DNA"/>
</dbReference>
<dbReference type="InterPro" id="IPR019349">
    <property type="entry name" value="Ribosomal_mS35_mit"/>
</dbReference>
<evidence type="ECO:0000313" key="3">
    <source>
        <dbReference type="EMBL" id="KCV67831.1"/>
    </source>
</evidence>
<dbReference type="GO" id="GO:0003735">
    <property type="term" value="F:structural constituent of ribosome"/>
    <property type="evidence" value="ECO:0007669"/>
    <property type="project" value="InterPro"/>
</dbReference>
<dbReference type="Pfam" id="PF10213">
    <property type="entry name" value="MRP-S28"/>
    <property type="match status" value="1"/>
</dbReference>
<name>A0A058Z118_FONAL</name>
<dbReference type="GeneID" id="20530288"/>
<sequence length="723" mass="81510">MLRSSSRLLRKVVNSSQVAAKTVSARQTQVLDTPNKRPDGVYINPESFPKVYPEYNVTANDFSLDGLIDLSRDYRFAPSWKRTMFFFDPVTRRMVFRGGAETFVDNDAMWTQAERDLAKARSVDFPILERLVEDYYSPRDMDITVERTSYFDASEKARYPRARRCVMRVRLASLNLHESALHKLKLLAGSRVSIDGHILTVSEDRSATFDENRARCYSMLHRLVKESLNFPAEFTHLELPVLSKKHARALKQQQRKDAYLKHHASRTQLQARMKEVAPDTRAARLRHVSDVFTDLAADIRQAEELAGGPAPMASTLQPVDRSHYMLAGLGGIKAGQNPVATLEEDLSIPGVSGTFDAEALEHPLARETHLPVTQIRRHKAMDPFAAQPVTDLHDPEMERDHDTDPLRFLRPEEVAEDGSAGTDQDQLAELRAKINHLQYLVDLRMSMLTDLVRPEDARVVADTLDMSEADREEAEAQLAKLVAFAQRFPNHEKTPKSLEYAARLLNALFHLSLPKGMEGTEELRAYVHGFYDKIPRTIPAHMVQLILPDWAVHLVGYERQTDANTDEVLTLLQQLYDDSMLLGSLKFTYEQSRFEAMKQDTMVVRDPLGFPVVPFSPLATGAAGIRDAYLRNMGMGPDLRHTDPVYDALYARMTELRASGWPGDFHNDEAPSETVAAQQRSRAKARKSAARSSKEESPSTPKSGGTLPQAPSSVFSSHFTRRS</sequence>
<feature type="region of interest" description="Disordered" evidence="1">
    <location>
        <begin position="662"/>
        <end position="723"/>
    </location>
</feature>
<dbReference type="OrthoDB" id="283424at2759"/>
<feature type="domain" description="Small ribosomal subunit protein mS35 mitochondrial conserved" evidence="2">
    <location>
        <begin position="146"/>
        <end position="257"/>
    </location>
</feature>
<evidence type="ECO:0000313" key="4">
    <source>
        <dbReference type="Proteomes" id="UP000030693"/>
    </source>
</evidence>
<protein>
    <recommendedName>
        <fullName evidence="2">Small ribosomal subunit protein mS35 mitochondrial conserved domain-containing protein</fullName>
    </recommendedName>
</protein>
<feature type="compositionally biased region" description="Polar residues" evidence="1">
    <location>
        <begin position="709"/>
        <end position="723"/>
    </location>
</feature>
<reference evidence="3" key="1">
    <citation type="submission" date="2013-04" db="EMBL/GenBank/DDBJ databases">
        <title>The Genome Sequence of Fonticula alba ATCC 38817.</title>
        <authorList>
            <consortium name="The Broad Institute Genomics Platform"/>
            <person name="Russ C."/>
            <person name="Cuomo C."/>
            <person name="Burger G."/>
            <person name="Gray M.W."/>
            <person name="Holland P.W.H."/>
            <person name="King N."/>
            <person name="Lang F.B.F."/>
            <person name="Roger A.J."/>
            <person name="Ruiz-Trillo I."/>
            <person name="Brown M."/>
            <person name="Walker B."/>
            <person name="Young S."/>
            <person name="Zeng Q."/>
            <person name="Gargeya S."/>
            <person name="Fitzgerald M."/>
            <person name="Haas B."/>
            <person name="Abouelleil A."/>
            <person name="Allen A.W."/>
            <person name="Alvarado L."/>
            <person name="Arachchi H.M."/>
            <person name="Berlin A.M."/>
            <person name="Chapman S.B."/>
            <person name="Gainer-Dewar J."/>
            <person name="Goldberg J."/>
            <person name="Griggs A."/>
            <person name="Gujja S."/>
            <person name="Hansen M."/>
            <person name="Howarth C."/>
            <person name="Imamovic A."/>
            <person name="Ireland A."/>
            <person name="Larimer J."/>
            <person name="McCowan C."/>
            <person name="Murphy C."/>
            <person name="Pearson M."/>
            <person name="Poon T.W."/>
            <person name="Priest M."/>
            <person name="Roberts A."/>
            <person name="Saif S."/>
            <person name="Shea T."/>
            <person name="Sisk P."/>
            <person name="Sykes S."/>
            <person name="Wortman J."/>
            <person name="Nusbaum C."/>
            <person name="Birren B."/>
        </authorList>
    </citation>
    <scope>NUCLEOTIDE SEQUENCE [LARGE SCALE GENOMIC DNA]</scope>
    <source>
        <strain evidence="3">ATCC 38817</strain>
    </source>
</reference>
<proteinExistence type="predicted"/>
<dbReference type="RefSeq" id="XP_009497651.1">
    <property type="nucleotide sequence ID" value="XM_009499376.1"/>
</dbReference>
<evidence type="ECO:0000256" key="1">
    <source>
        <dbReference type="SAM" id="MobiDB-lite"/>
    </source>
</evidence>
<dbReference type="PANTHER" id="PTHR13490:SF0">
    <property type="entry name" value="SMALL RIBOSOMAL SUBUNIT PROTEIN MS35"/>
    <property type="match status" value="1"/>
</dbReference>
<dbReference type="Proteomes" id="UP000030693">
    <property type="component" value="Unassembled WGS sequence"/>
</dbReference>
<dbReference type="GO" id="GO:0032543">
    <property type="term" value="P:mitochondrial translation"/>
    <property type="evidence" value="ECO:0007669"/>
    <property type="project" value="InterPro"/>
</dbReference>
<dbReference type="STRING" id="691883.A0A058Z118"/>
<accession>A0A058Z118</accession>
<dbReference type="PANTHER" id="PTHR13490">
    <property type="entry name" value="MITOCHONDRIAL 28S RIBOSOMAL PROTEIN S28"/>
    <property type="match status" value="1"/>
</dbReference>
<dbReference type="InterPro" id="IPR039848">
    <property type="entry name" value="Ribosomal_mS35_mt"/>
</dbReference>
<evidence type="ECO:0000259" key="2">
    <source>
        <dbReference type="Pfam" id="PF10213"/>
    </source>
</evidence>
<dbReference type="GO" id="GO:0005763">
    <property type="term" value="C:mitochondrial small ribosomal subunit"/>
    <property type="evidence" value="ECO:0007669"/>
    <property type="project" value="TreeGrafter"/>
</dbReference>
<keyword evidence="4" id="KW-1185">Reference proteome</keyword>
<gene>
    <name evidence="3" type="ORF">H696_05563</name>
</gene>